<accession>A0A4Q7L7P5</accession>
<gene>
    <name evidence="1" type="ORF">EV193_101801</name>
</gene>
<organism evidence="1 2">
    <name type="scientific">Herbihabitans rhizosphaerae</name>
    <dbReference type="NCBI Taxonomy" id="1872711"/>
    <lineage>
        <taxon>Bacteria</taxon>
        <taxon>Bacillati</taxon>
        <taxon>Actinomycetota</taxon>
        <taxon>Actinomycetes</taxon>
        <taxon>Pseudonocardiales</taxon>
        <taxon>Pseudonocardiaceae</taxon>
        <taxon>Herbihabitans</taxon>
    </lineage>
</organism>
<reference evidence="1 2" key="1">
    <citation type="submission" date="2019-02" db="EMBL/GenBank/DDBJ databases">
        <title>Genomic Encyclopedia of Type Strains, Phase IV (KMG-IV): sequencing the most valuable type-strain genomes for metagenomic binning, comparative biology and taxonomic classification.</title>
        <authorList>
            <person name="Goeker M."/>
        </authorList>
    </citation>
    <scope>NUCLEOTIDE SEQUENCE [LARGE SCALE GENOMIC DNA]</scope>
    <source>
        <strain evidence="1 2">DSM 101727</strain>
    </source>
</reference>
<dbReference type="AlphaFoldDB" id="A0A4Q7L7P5"/>
<dbReference type="OrthoDB" id="3699236at2"/>
<protein>
    <recommendedName>
        <fullName evidence="3">PE family protein</fullName>
    </recommendedName>
</protein>
<sequence length="134" mass="14311">MLPADMGGSLSNAKMLADGAQGLHAAAAKGDIEVEPTGGQALIRAIDKLQGFINEQEGNAVNRQQEPPLGDSNGARVIKPFVASVASDPGQGFYPMLKHLRTQLNTYKDAITMAMNNYKATDLRQASGMNRINR</sequence>
<keyword evidence="2" id="KW-1185">Reference proteome</keyword>
<name>A0A4Q7L7P5_9PSEU</name>
<proteinExistence type="predicted"/>
<evidence type="ECO:0008006" key="3">
    <source>
        <dbReference type="Google" id="ProtNLM"/>
    </source>
</evidence>
<dbReference type="RefSeq" id="WP_130342534.1">
    <property type="nucleotide sequence ID" value="NZ_SGWQ01000001.1"/>
</dbReference>
<dbReference type="Proteomes" id="UP000294257">
    <property type="component" value="Unassembled WGS sequence"/>
</dbReference>
<comment type="caution">
    <text evidence="1">The sequence shown here is derived from an EMBL/GenBank/DDBJ whole genome shotgun (WGS) entry which is preliminary data.</text>
</comment>
<evidence type="ECO:0000313" key="1">
    <source>
        <dbReference type="EMBL" id="RZS44920.1"/>
    </source>
</evidence>
<dbReference type="EMBL" id="SGWQ01000001">
    <property type="protein sequence ID" value="RZS44920.1"/>
    <property type="molecule type" value="Genomic_DNA"/>
</dbReference>
<evidence type="ECO:0000313" key="2">
    <source>
        <dbReference type="Proteomes" id="UP000294257"/>
    </source>
</evidence>